<gene>
    <name evidence="6" type="primary">bamD</name>
    <name evidence="9" type="ORF">EDC28_1191</name>
</gene>
<comment type="caution">
    <text evidence="9">The sequence shown here is derived from an EMBL/GenBank/DDBJ whole genome shotgun (WGS) entry which is preliminary data.</text>
</comment>
<evidence type="ECO:0000256" key="2">
    <source>
        <dbReference type="ARBA" id="ARBA00023136"/>
    </source>
</evidence>
<keyword evidence="4 6" id="KW-0998">Cell outer membrane</keyword>
<dbReference type="Gene3D" id="1.25.40.10">
    <property type="entry name" value="Tetratricopeptide repeat domain"/>
    <property type="match status" value="1"/>
</dbReference>
<comment type="similarity">
    <text evidence="6">Belongs to the BamD family.</text>
</comment>
<feature type="domain" description="Outer membrane lipoprotein BamD-like" evidence="8">
    <location>
        <begin position="34"/>
        <end position="239"/>
    </location>
</feature>
<dbReference type="GO" id="GO:0043165">
    <property type="term" value="P:Gram-negative-bacterium-type cell outer membrane assembly"/>
    <property type="evidence" value="ECO:0007669"/>
    <property type="project" value="UniProtKB-UniRule"/>
</dbReference>
<evidence type="ECO:0000256" key="5">
    <source>
        <dbReference type="ARBA" id="ARBA00023288"/>
    </source>
</evidence>
<evidence type="ECO:0000313" key="9">
    <source>
        <dbReference type="EMBL" id="ROQ18238.1"/>
    </source>
</evidence>
<comment type="function">
    <text evidence="6">Part of the outer membrane protein assembly complex, which is involved in assembly and insertion of beta-barrel proteins into the outer membrane. Constitutes, with BamA, the core component of the assembly machinery.</text>
</comment>
<dbReference type="PANTHER" id="PTHR37423">
    <property type="entry name" value="SOLUBLE LYTIC MUREIN TRANSGLYCOSYLASE-RELATED"/>
    <property type="match status" value="1"/>
</dbReference>
<dbReference type="PANTHER" id="PTHR37423:SF1">
    <property type="entry name" value="OUTER MEMBRANE PROTEIN ASSEMBLY FACTOR BAMD"/>
    <property type="match status" value="1"/>
</dbReference>
<dbReference type="HAMAP" id="MF_00922">
    <property type="entry name" value="OM_assembly_BamD"/>
    <property type="match status" value="1"/>
</dbReference>
<organism evidence="9 10">
    <name type="scientific">Gallaecimonas pentaromativorans</name>
    <dbReference type="NCBI Taxonomy" id="584787"/>
    <lineage>
        <taxon>Bacteria</taxon>
        <taxon>Pseudomonadati</taxon>
        <taxon>Pseudomonadota</taxon>
        <taxon>Gammaproteobacteria</taxon>
        <taxon>Enterobacterales</taxon>
        <taxon>Gallaecimonadaceae</taxon>
        <taxon>Gallaecimonas</taxon>
    </lineage>
</organism>
<sequence>MMMTKGRCLTLLLTLGLALSGCASHKDEDEKAKQNSPQQNFESAESALALGNYSKAIQLLEGLDSRYPFGPYSHQVQLDLMYGYYKQGDFASAISVIDRFTKLNPQHADLDYAYYMRGLNHMAMDHNFFQELLWVDRTDKDPSSSRQAFEDFSNLLKRFPNSKYAADAKQRMVFLKNRLANYELAVARYYVKRKAWVAAANRAQTVVDEYKGTEAQERALELLVNCYDELGINELKQNALAVLKANYPNNSLVR</sequence>
<dbReference type="Proteomes" id="UP000268033">
    <property type="component" value="Unassembled WGS sequence"/>
</dbReference>
<keyword evidence="10" id="KW-1185">Reference proteome</keyword>
<evidence type="ECO:0000256" key="4">
    <source>
        <dbReference type="ARBA" id="ARBA00023237"/>
    </source>
</evidence>
<dbReference type="STRING" id="584787.GCA_001247655_00906"/>
<dbReference type="InterPro" id="IPR017689">
    <property type="entry name" value="BamD"/>
</dbReference>
<reference evidence="9 10" key="1">
    <citation type="submission" date="2018-11" db="EMBL/GenBank/DDBJ databases">
        <title>Genomic Encyclopedia of Type Strains, Phase IV (KMG-IV): sequencing the most valuable type-strain genomes for metagenomic binning, comparative biology and taxonomic classification.</title>
        <authorList>
            <person name="Goeker M."/>
        </authorList>
    </citation>
    <scope>NUCLEOTIDE SEQUENCE [LARGE SCALE GENOMIC DNA]</scope>
    <source>
        <strain evidence="9 10">DSM 21945</strain>
    </source>
</reference>
<dbReference type="NCBIfam" id="TIGR03302">
    <property type="entry name" value="OM_YfiO"/>
    <property type="match status" value="1"/>
</dbReference>
<evidence type="ECO:0000256" key="6">
    <source>
        <dbReference type="HAMAP-Rule" id="MF_00922"/>
    </source>
</evidence>
<proteinExistence type="inferred from homology"/>
<keyword evidence="1 6" id="KW-0732">Signal</keyword>
<dbReference type="PROSITE" id="PS51257">
    <property type="entry name" value="PROKAR_LIPOPROTEIN"/>
    <property type="match status" value="1"/>
</dbReference>
<evidence type="ECO:0000259" key="8">
    <source>
        <dbReference type="Pfam" id="PF13525"/>
    </source>
</evidence>
<evidence type="ECO:0000256" key="1">
    <source>
        <dbReference type="ARBA" id="ARBA00022729"/>
    </source>
</evidence>
<comment type="subcellular location">
    <subcellularLocation>
        <location evidence="6">Cell outer membrane</location>
        <topology evidence="6">Lipid-anchor</topology>
    </subcellularLocation>
</comment>
<dbReference type="EMBL" id="RJUL01000019">
    <property type="protein sequence ID" value="ROQ18238.1"/>
    <property type="molecule type" value="Genomic_DNA"/>
</dbReference>
<dbReference type="CDD" id="cd15830">
    <property type="entry name" value="BamD"/>
    <property type="match status" value="1"/>
</dbReference>
<feature type="signal peptide" evidence="7">
    <location>
        <begin position="1"/>
        <end position="23"/>
    </location>
</feature>
<dbReference type="InterPro" id="IPR039565">
    <property type="entry name" value="BamD-like"/>
</dbReference>
<feature type="chain" id="PRO_5018341066" description="Outer membrane protein assembly factor BamD" evidence="7">
    <location>
        <begin position="24"/>
        <end position="254"/>
    </location>
</feature>
<dbReference type="GO" id="GO:1990063">
    <property type="term" value="C:Bam protein complex"/>
    <property type="evidence" value="ECO:0007669"/>
    <property type="project" value="TreeGrafter"/>
</dbReference>
<comment type="subunit">
    <text evidence="6">Part of the Bam complex, which is composed of the outer membrane protein BamA, and four lipoproteins BamB, BamC, BamD and BamE.</text>
</comment>
<keyword evidence="3 6" id="KW-0564">Palmitate</keyword>
<evidence type="ECO:0000256" key="3">
    <source>
        <dbReference type="ARBA" id="ARBA00023139"/>
    </source>
</evidence>
<dbReference type="Pfam" id="PF13525">
    <property type="entry name" value="YfiO"/>
    <property type="match status" value="1"/>
</dbReference>
<keyword evidence="2 6" id="KW-0472">Membrane</keyword>
<name>A0A3N1NSR8_9GAMM</name>
<dbReference type="SUPFAM" id="SSF48452">
    <property type="entry name" value="TPR-like"/>
    <property type="match status" value="1"/>
</dbReference>
<dbReference type="AlphaFoldDB" id="A0A3N1NSR8"/>
<protein>
    <recommendedName>
        <fullName evidence="6">Outer membrane protein assembly factor BamD</fullName>
    </recommendedName>
</protein>
<accession>A0A3N1NSR8</accession>
<evidence type="ECO:0000256" key="7">
    <source>
        <dbReference type="SAM" id="SignalP"/>
    </source>
</evidence>
<dbReference type="GO" id="GO:0051205">
    <property type="term" value="P:protein insertion into membrane"/>
    <property type="evidence" value="ECO:0007669"/>
    <property type="project" value="UniProtKB-UniRule"/>
</dbReference>
<keyword evidence="5 6" id="KW-0449">Lipoprotein</keyword>
<dbReference type="InterPro" id="IPR011990">
    <property type="entry name" value="TPR-like_helical_dom_sf"/>
</dbReference>
<evidence type="ECO:0000313" key="10">
    <source>
        <dbReference type="Proteomes" id="UP000268033"/>
    </source>
</evidence>